<dbReference type="Gene3D" id="2.30.130.30">
    <property type="entry name" value="Hypothetical protein"/>
    <property type="match status" value="1"/>
</dbReference>
<dbReference type="InterPro" id="IPR007374">
    <property type="entry name" value="ASCH_domain"/>
</dbReference>
<gene>
    <name evidence="2" type="ORF">caldi_18620</name>
</gene>
<proteinExistence type="predicted"/>
<reference evidence="2" key="1">
    <citation type="submission" date="2022-03" db="EMBL/GenBank/DDBJ databases">
        <title>Complete genome sequence of Caldinitratiruptor microaerophilus.</title>
        <authorList>
            <person name="Mukaiyama R."/>
            <person name="Nishiyama T."/>
            <person name="Ueda K."/>
        </authorList>
    </citation>
    <scope>NUCLEOTIDE SEQUENCE</scope>
    <source>
        <strain evidence="2">JCM 16183</strain>
    </source>
</reference>
<dbReference type="EMBL" id="AP025628">
    <property type="protein sequence ID" value="BDG60772.1"/>
    <property type="molecule type" value="Genomic_DNA"/>
</dbReference>
<organism evidence="2 3">
    <name type="scientific">Caldinitratiruptor microaerophilus</name>
    <dbReference type="NCBI Taxonomy" id="671077"/>
    <lineage>
        <taxon>Bacteria</taxon>
        <taxon>Bacillati</taxon>
        <taxon>Bacillota</taxon>
        <taxon>Clostridia</taxon>
        <taxon>Eubacteriales</taxon>
        <taxon>Symbiobacteriaceae</taxon>
        <taxon>Caldinitratiruptor</taxon>
    </lineage>
</organism>
<evidence type="ECO:0000313" key="3">
    <source>
        <dbReference type="Proteomes" id="UP001163687"/>
    </source>
</evidence>
<feature type="domain" description="ASCH" evidence="1">
    <location>
        <begin position="11"/>
        <end position="97"/>
    </location>
</feature>
<dbReference type="KEGG" id="cmic:caldi_18620"/>
<evidence type="ECO:0000259" key="1">
    <source>
        <dbReference type="Pfam" id="PF04266"/>
    </source>
</evidence>
<name>A0AA35CKF9_9FIRM</name>
<accession>A0AA35CKF9</accession>
<protein>
    <recommendedName>
        <fullName evidence="1">ASCH domain-containing protein</fullName>
    </recommendedName>
</protein>
<dbReference type="InterPro" id="IPR015947">
    <property type="entry name" value="PUA-like_sf"/>
</dbReference>
<dbReference type="AlphaFoldDB" id="A0AA35CKF9"/>
<dbReference type="RefSeq" id="WP_264841469.1">
    <property type="nucleotide sequence ID" value="NZ_AP025628.1"/>
</dbReference>
<dbReference type="Proteomes" id="UP001163687">
    <property type="component" value="Chromosome"/>
</dbReference>
<evidence type="ECO:0000313" key="2">
    <source>
        <dbReference type="EMBL" id="BDG60772.1"/>
    </source>
</evidence>
<keyword evidence="3" id="KW-1185">Reference proteome</keyword>
<dbReference type="Pfam" id="PF04266">
    <property type="entry name" value="ASCH"/>
    <property type="match status" value="1"/>
</dbReference>
<sequence length="116" mass="13551">MKALNFYSSVYHGFLVSRDKTCTIRVGDKRDKYQEGDVVLVTYGDRYKKRKKVFTAVIDRVTVKPIRDLTLEEIQSENPEMRTPQDVVDFLRQIYQNTPIDLDTIVSLVRFSEIAD</sequence>
<dbReference type="SUPFAM" id="SSF88697">
    <property type="entry name" value="PUA domain-like"/>
    <property type="match status" value="1"/>
</dbReference>